<dbReference type="EMBL" id="CACVKT020002498">
    <property type="protein sequence ID" value="CAC5378168.1"/>
    <property type="molecule type" value="Genomic_DNA"/>
</dbReference>
<proteinExistence type="predicted"/>
<reference evidence="1 2" key="1">
    <citation type="submission" date="2020-06" db="EMBL/GenBank/DDBJ databases">
        <authorList>
            <person name="Li R."/>
            <person name="Bekaert M."/>
        </authorList>
    </citation>
    <scope>NUCLEOTIDE SEQUENCE [LARGE SCALE GENOMIC DNA]</scope>
    <source>
        <strain evidence="2">wild</strain>
    </source>
</reference>
<keyword evidence="2" id="KW-1185">Reference proteome</keyword>
<gene>
    <name evidence="1" type="ORF">MCOR_14396</name>
</gene>
<name>A0A6J8B2S1_MYTCO</name>
<dbReference type="AlphaFoldDB" id="A0A6J8B2S1"/>
<organism evidence="1 2">
    <name type="scientific">Mytilus coruscus</name>
    <name type="common">Sea mussel</name>
    <dbReference type="NCBI Taxonomy" id="42192"/>
    <lineage>
        <taxon>Eukaryota</taxon>
        <taxon>Metazoa</taxon>
        <taxon>Spiralia</taxon>
        <taxon>Lophotrochozoa</taxon>
        <taxon>Mollusca</taxon>
        <taxon>Bivalvia</taxon>
        <taxon>Autobranchia</taxon>
        <taxon>Pteriomorphia</taxon>
        <taxon>Mytilida</taxon>
        <taxon>Mytiloidea</taxon>
        <taxon>Mytilidae</taxon>
        <taxon>Mytilinae</taxon>
        <taxon>Mytilus</taxon>
    </lineage>
</organism>
<evidence type="ECO:0000313" key="1">
    <source>
        <dbReference type="EMBL" id="CAC5378168.1"/>
    </source>
</evidence>
<accession>A0A6J8B2S1</accession>
<evidence type="ECO:0000313" key="2">
    <source>
        <dbReference type="Proteomes" id="UP000507470"/>
    </source>
</evidence>
<sequence length="188" mass="20987">MLQLKAREKNDDDKVDSFKRQESIINVEIIPSNSSNDSEGSAPHDIEKHHEIVPTLASTRETNIHATVPTQASTRETNIPAIVPTVALTRETNIPAIVPTLALPRDTNIPAIVPILALTRETNIPAIVPIWFNEVNLGEHKPFTKDDRNVTSQSNRNSNEIAFNKTASTVECLQNSIRGHYFFKQYLV</sequence>
<dbReference type="Proteomes" id="UP000507470">
    <property type="component" value="Unassembled WGS sequence"/>
</dbReference>
<protein>
    <submittedName>
        <fullName evidence="1">Uncharacterized protein</fullName>
    </submittedName>
</protein>